<dbReference type="Proteomes" id="UP000460318">
    <property type="component" value="Unassembled WGS sequence"/>
</dbReference>
<dbReference type="AlphaFoldDB" id="A0A7X3IKT6"/>
<organism evidence="1 2">
    <name type="scientific">Paenibacillus dendrobii</name>
    <dbReference type="NCBI Taxonomy" id="2691084"/>
    <lineage>
        <taxon>Bacteria</taxon>
        <taxon>Bacillati</taxon>
        <taxon>Bacillota</taxon>
        <taxon>Bacilli</taxon>
        <taxon>Bacillales</taxon>
        <taxon>Paenibacillaceae</taxon>
        <taxon>Paenibacillus</taxon>
    </lineage>
</organism>
<proteinExistence type="predicted"/>
<dbReference type="EMBL" id="WUBI01000001">
    <property type="protein sequence ID" value="MWV43862.1"/>
    <property type="molecule type" value="Genomic_DNA"/>
</dbReference>
<evidence type="ECO:0000313" key="2">
    <source>
        <dbReference type="Proteomes" id="UP000460318"/>
    </source>
</evidence>
<dbReference type="GO" id="GO:0019062">
    <property type="term" value="P:virion attachment to host cell"/>
    <property type="evidence" value="ECO:0007669"/>
    <property type="project" value="InterPro"/>
</dbReference>
<keyword evidence="2" id="KW-1185">Reference proteome</keyword>
<dbReference type="InterPro" id="IPR005068">
    <property type="entry name" value="Phage_lambda_Stf-r2"/>
</dbReference>
<gene>
    <name evidence="1" type="ORF">GRF59_09465</name>
</gene>
<protein>
    <submittedName>
        <fullName evidence="1">Uncharacterized protein</fullName>
    </submittedName>
</protein>
<name>A0A7X3IKT6_9BACL</name>
<sequence length="105" mass="11268">MAIVAMYDVPDVISVSDATTEAANIDQSLVYVTHPELQEAINGVKIEVPDASLTKKDIVQLSNATDGTRANVATTEKAVKTAAETAQTNLTNHITDFVKHPFDNI</sequence>
<dbReference type="Pfam" id="PF03406">
    <property type="entry name" value="Phage_fiber_2"/>
    <property type="match status" value="1"/>
</dbReference>
<reference evidence="1 2" key="1">
    <citation type="submission" date="2019-12" db="EMBL/GenBank/DDBJ databases">
        <title>Paenibacillus sp. nov., an endophytic bacterium isolated from the stem of Dendrobium.</title>
        <authorList>
            <person name="Zhao R."/>
        </authorList>
    </citation>
    <scope>NUCLEOTIDE SEQUENCE [LARGE SCALE GENOMIC DNA]</scope>
    <source>
        <strain evidence="1 2">HJL G12</strain>
    </source>
</reference>
<dbReference type="GO" id="GO:0046718">
    <property type="term" value="P:symbiont entry into host cell"/>
    <property type="evidence" value="ECO:0007669"/>
    <property type="project" value="InterPro"/>
</dbReference>
<comment type="caution">
    <text evidence="1">The sequence shown here is derived from an EMBL/GenBank/DDBJ whole genome shotgun (WGS) entry which is preliminary data.</text>
</comment>
<accession>A0A7X3IKT6</accession>
<evidence type="ECO:0000313" key="1">
    <source>
        <dbReference type="EMBL" id="MWV43862.1"/>
    </source>
</evidence>